<dbReference type="GO" id="GO:0032259">
    <property type="term" value="P:methylation"/>
    <property type="evidence" value="ECO:0007669"/>
    <property type="project" value="UniProtKB-KW"/>
</dbReference>
<proteinExistence type="predicted"/>
<comment type="caution">
    <text evidence="3">The sequence shown here is derived from an EMBL/GenBank/DDBJ whole genome shotgun (WGS) entry which is preliminary data.</text>
</comment>
<gene>
    <name evidence="3" type="ORF">UO65_2340</name>
</gene>
<dbReference type="STRING" id="909613.UO65_2340"/>
<evidence type="ECO:0000313" key="3">
    <source>
        <dbReference type="EMBL" id="EWC62353.1"/>
    </source>
</evidence>
<dbReference type="CDD" id="cd02440">
    <property type="entry name" value="AdoMet_MTases"/>
    <property type="match status" value="1"/>
</dbReference>
<dbReference type="EMBL" id="AYXG01000081">
    <property type="protein sequence ID" value="EWC62353.1"/>
    <property type="molecule type" value="Genomic_DNA"/>
</dbReference>
<sequence>MTDTLDTTGDVGEFTAVDTTADASWFIHFMDLANALPEYVAVRRELITTLGDLTGSTVLDVGCGTGDDARELAEHVGPTGGVLGTDLSEAMVTEARTRSAGSPLPVRFETADMCALPYDDGAFDGVRAKLVRQHCPNLDAADDELVRVIRPGGRLAVFDYDFETLAVDHPDRAATRELVACWVDGHRSGWNGRQLERRFLDRGLREVTVTPHTVRLPFGFFRASLEGKLAQAQASGQLSLSAEDLQSWWKPLFAAQENERFFASLTGFVLGATR</sequence>
<reference evidence="3 4" key="1">
    <citation type="journal article" date="2014" name="Genome Announc.">
        <title>Draft Genome Sequence of the Antitrypanosomally Active Sponge-Associated Bacterium Actinokineospora sp. Strain EG49.</title>
        <authorList>
            <person name="Harjes J."/>
            <person name="Ryu T."/>
            <person name="Abdelmohsen U.R."/>
            <person name="Moitinho-Silva L."/>
            <person name="Horn H."/>
            <person name="Ravasi T."/>
            <person name="Hentschel U."/>
        </authorList>
    </citation>
    <scope>NUCLEOTIDE SEQUENCE [LARGE SCALE GENOMIC DNA]</scope>
    <source>
        <strain evidence="3 4">EG49</strain>
    </source>
</reference>
<dbReference type="RefSeq" id="WP_035281552.1">
    <property type="nucleotide sequence ID" value="NZ_AYXG01000081.1"/>
</dbReference>
<dbReference type="PANTHER" id="PTHR43861:SF3">
    <property type="entry name" value="PUTATIVE (AFU_ORTHOLOGUE AFUA_2G14390)-RELATED"/>
    <property type="match status" value="1"/>
</dbReference>
<dbReference type="Proteomes" id="UP000019277">
    <property type="component" value="Unassembled WGS sequence"/>
</dbReference>
<evidence type="ECO:0000256" key="1">
    <source>
        <dbReference type="ARBA" id="ARBA00022679"/>
    </source>
</evidence>
<dbReference type="InterPro" id="IPR029063">
    <property type="entry name" value="SAM-dependent_MTases_sf"/>
</dbReference>
<evidence type="ECO:0000259" key="2">
    <source>
        <dbReference type="Pfam" id="PF13649"/>
    </source>
</evidence>
<dbReference type="InterPro" id="IPR041698">
    <property type="entry name" value="Methyltransf_25"/>
</dbReference>
<dbReference type="Gene3D" id="3.40.50.150">
    <property type="entry name" value="Vaccinia Virus protein VP39"/>
    <property type="match status" value="1"/>
</dbReference>
<feature type="domain" description="Methyltransferase" evidence="2">
    <location>
        <begin position="58"/>
        <end position="153"/>
    </location>
</feature>
<accession>W7IPM6</accession>
<keyword evidence="3" id="KW-0489">Methyltransferase</keyword>
<dbReference type="PANTHER" id="PTHR43861">
    <property type="entry name" value="TRANS-ACONITATE 2-METHYLTRANSFERASE-RELATED"/>
    <property type="match status" value="1"/>
</dbReference>
<protein>
    <submittedName>
        <fullName evidence="3">SAM-dependent methyltransferase</fullName>
        <ecNumber evidence="3">2.1.1.-</ecNumber>
    </submittedName>
</protein>
<dbReference type="PATRIC" id="fig|909613.9.peg.2347"/>
<dbReference type="EC" id="2.1.1.-" evidence="3"/>
<keyword evidence="1 3" id="KW-0808">Transferase</keyword>
<name>W7IPM6_9PSEU</name>
<organism evidence="3 4">
    <name type="scientific">Actinokineospora spheciospongiae</name>
    <dbReference type="NCBI Taxonomy" id="909613"/>
    <lineage>
        <taxon>Bacteria</taxon>
        <taxon>Bacillati</taxon>
        <taxon>Actinomycetota</taxon>
        <taxon>Actinomycetes</taxon>
        <taxon>Pseudonocardiales</taxon>
        <taxon>Pseudonocardiaceae</taxon>
        <taxon>Actinokineospora</taxon>
    </lineage>
</organism>
<evidence type="ECO:0000313" key="4">
    <source>
        <dbReference type="Proteomes" id="UP000019277"/>
    </source>
</evidence>
<dbReference type="AlphaFoldDB" id="W7IPM6"/>
<dbReference type="eggNOG" id="COG2226">
    <property type="taxonomic scope" value="Bacteria"/>
</dbReference>
<dbReference type="GO" id="GO:0008168">
    <property type="term" value="F:methyltransferase activity"/>
    <property type="evidence" value="ECO:0007669"/>
    <property type="project" value="UniProtKB-KW"/>
</dbReference>
<dbReference type="Pfam" id="PF13649">
    <property type="entry name" value="Methyltransf_25"/>
    <property type="match status" value="1"/>
</dbReference>
<dbReference type="OrthoDB" id="3636702at2"/>
<keyword evidence="4" id="KW-1185">Reference proteome</keyword>
<dbReference type="SUPFAM" id="SSF53335">
    <property type="entry name" value="S-adenosyl-L-methionine-dependent methyltransferases"/>
    <property type="match status" value="1"/>
</dbReference>